<evidence type="ECO:0000313" key="3">
    <source>
        <dbReference type="Proteomes" id="UP000221168"/>
    </source>
</evidence>
<evidence type="ECO:0000256" key="1">
    <source>
        <dbReference type="SAM" id="MobiDB-lite"/>
    </source>
</evidence>
<dbReference type="Proteomes" id="UP000221168">
    <property type="component" value="Unassembled WGS sequence"/>
</dbReference>
<name>A0A2G1QRR0_9HYPH</name>
<protein>
    <submittedName>
        <fullName evidence="2">Uncharacterized protein</fullName>
    </submittedName>
</protein>
<evidence type="ECO:0000313" key="2">
    <source>
        <dbReference type="EMBL" id="PHP68182.1"/>
    </source>
</evidence>
<dbReference type="RefSeq" id="WP_099304796.1">
    <property type="nucleotide sequence ID" value="NZ_PDVP01000002.1"/>
</dbReference>
<comment type="caution">
    <text evidence="2">The sequence shown here is derived from an EMBL/GenBank/DDBJ whole genome shotgun (WGS) entry which is preliminary data.</text>
</comment>
<dbReference type="AlphaFoldDB" id="A0A2G1QRR0"/>
<dbReference type="EMBL" id="PDVP01000002">
    <property type="protein sequence ID" value="PHP68182.1"/>
    <property type="molecule type" value="Genomic_DNA"/>
</dbReference>
<feature type="region of interest" description="Disordered" evidence="1">
    <location>
        <begin position="43"/>
        <end position="67"/>
    </location>
</feature>
<reference evidence="2 3" key="1">
    <citation type="submission" date="2017-10" db="EMBL/GenBank/DDBJ databases">
        <title>Sedimentibacterium mangrovi gen. nov., sp. nov., a novel member of family Phyllobacteriacea isolated from mangrove sediment.</title>
        <authorList>
            <person name="Liao H."/>
            <person name="Tian Y."/>
        </authorList>
    </citation>
    <scope>NUCLEOTIDE SEQUENCE [LARGE SCALE GENOMIC DNA]</scope>
    <source>
        <strain evidence="2 3">X9-2-2</strain>
    </source>
</reference>
<sequence length="67" mass="7383">MAWVIFTKPFDYDFRPERAACQHFDPAEEPVAVPARVATAAVEDGSARRAKAPTASEKRALKGRPRA</sequence>
<keyword evidence="3" id="KW-1185">Reference proteome</keyword>
<gene>
    <name evidence="2" type="ORF">CSC94_05895</name>
</gene>
<organism evidence="2 3">
    <name type="scientific">Zhengella mangrovi</name>
    <dbReference type="NCBI Taxonomy" id="1982044"/>
    <lineage>
        <taxon>Bacteria</taxon>
        <taxon>Pseudomonadati</taxon>
        <taxon>Pseudomonadota</taxon>
        <taxon>Alphaproteobacteria</taxon>
        <taxon>Hyphomicrobiales</taxon>
        <taxon>Notoacmeibacteraceae</taxon>
        <taxon>Zhengella</taxon>
    </lineage>
</organism>
<proteinExistence type="predicted"/>
<accession>A0A2G1QRR0</accession>